<sequence length="377" mass="41853">MSTAVNKVLVIGGGFSGMTAAIQLRRQGMAVDLIEIDRDWRPLGAGISIAGATLRALDKLGILDEVAREGYLSDNFDIYSPEGQFIAQMPVRPAVADKPLKGGGGILRPVLAKILAKATRQAGANIHLGCSFERIVPQGEEVEILFTDGRIERYDLVVAADGVHSSVRKTLFPDMPSPKPIHQSVWRAVLPRPAEIVRPSQWLGRVKVGVNPISQSQMYMFITEDRDFDEWIEPERWPDEMARLVREFEAPVLKKLVDELYKPEARIDYRPLANLLVPLPWHRDRVVLIGDTVHATTPHLASGACIGIEDAIVLAEELANIPDLEAALANFERRRWDRCRLVVENSARLCEIEKSGGDRNEHAALMRASMEALAEPI</sequence>
<dbReference type="GO" id="GO:0004497">
    <property type="term" value="F:monooxygenase activity"/>
    <property type="evidence" value="ECO:0007669"/>
    <property type="project" value="UniProtKB-KW"/>
</dbReference>
<feature type="domain" description="FAD-binding" evidence="3">
    <location>
        <begin position="7"/>
        <end position="344"/>
    </location>
</feature>
<organism evidence="4 5">
    <name type="scientific">Marinobacterium nitratireducens</name>
    <dbReference type="NCBI Taxonomy" id="518897"/>
    <lineage>
        <taxon>Bacteria</taxon>
        <taxon>Pseudomonadati</taxon>
        <taxon>Pseudomonadota</taxon>
        <taxon>Gammaproteobacteria</taxon>
        <taxon>Oceanospirillales</taxon>
        <taxon>Oceanospirillaceae</taxon>
        <taxon>Marinobacterium</taxon>
    </lineage>
</organism>
<dbReference type="EMBL" id="BMLT01000001">
    <property type="protein sequence ID" value="GGO76440.1"/>
    <property type="molecule type" value="Genomic_DNA"/>
</dbReference>
<evidence type="ECO:0000259" key="3">
    <source>
        <dbReference type="Pfam" id="PF01494"/>
    </source>
</evidence>
<dbReference type="RefSeq" id="WP_188857666.1">
    <property type="nucleotide sequence ID" value="NZ_BMLT01000001.1"/>
</dbReference>
<evidence type="ECO:0000256" key="2">
    <source>
        <dbReference type="ARBA" id="ARBA00023033"/>
    </source>
</evidence>
<dbReference type="PANTHER" id="PTHR13789:SF309">
    <property type="entry name" value="PUTATIVE (AFU_ORTHOLOGUE AFUA_6G14510)-RELATED"/>
    <property type="match status" value="1"/>
</dbReference>
<dbReference type="NCBIfam" id="NF005313">
    <property type="entry name" value="PRK06847.1"/>
    <property type="match status" value="1"/>
</dbReference>
<dbReference type="SUPFAM" id="SSF51905">
    <property type="entry name" value="FAD/NAD(P)-binding domain"/>
    <property type="match status" value="1"/>
</dbReference>
<evidence type="ECO:0000256" key="1">
    <source>
        <dbReference type="ARBA" id="ARBA00023002"/>
    </source>
</evidence>
<dbReference type="InterPro" id="IPR036188">
    <property type="entry name" value="FAD/NAD-bd_sf"/>
</dbReference>
<keyword evidence="5" id="KW-1185">Reference proteome</keyword>
<reference evidence="4 5" key="1">
    <citation type="journal article" date="2014" name="Int. J. Syst. Evol. Microbiol.">
        <title>Complete genome sequence of Corynebacterium casei LMG S-19264T (=DSM 44701T), isolated from a smear-ripened cheese.</title>
        <authorList>
            <consortium name="US DOE Joint Genome Institute (JGI-PGF)"/>
            <person name="Walter F."/>
            <person name="Albersmeier A."/>
            <person name="Kalinowski J."/>
            <person name="Ruckert C."/>
        </authorList>
    </citation>
    <scope>NUCLEOTIDE SEQUENCE [LARGE SCALE GENOMIC DNA]</scope>
    <source>
        <strain evidence="4 5">CGMCC 1.7286</strain>
    </source>
</reference>
<protein>
    <recommendedName>
        <fullName evidence="3">FAD-binding domain-containing protein</fullName>
    </recommendedName>
</protein>
<proteinExistence type="predicted"/>
<dbReference type="PRINTS" id="PR00420">
    <property type="entry name" value="RNGMNOXGNASE"/>
</dbReference>
<dbReference type="AlphaFoldDB" id="A0A917Z7A6"/>
<gene>
    <name evidence="4" type="ORF">GCM10011348_03660</name>
</gene>
<keyword evidence="2" id="KW-0503">Monooxygenase</keyword>
<dbReference type="InterPro" id="IPR050493">
    <property type="entry name" value="FAD-dep_Monooxygenase_BioMet"/>
</dbReference>
<keyword evidence="1" id="KW-0560">Oxidoreductase</keyword>
<dbReference type="Pfam" id="PF01494">
    <property type="entry name" value="FAD_binding_3"/>
    <property type="match status" value="1"/>
</dbReference>
<dbReference type="InterPro" id="IPR002938">
    <property type="entry name" value="FAD-bd"/>
</dbReference>
<name>A0A917Z7A6_9GAMM</name>
<dbReference type="GO" id="GO:0071949">
    <property type="term" value="F:FAD binding"/>
    <property type="evidence" value="ECO:0007669"/>
    <property type="project" value="InterPro"/>
</dbReference>
<dbReference type="Proteomes" id="UP000599578">
    <property type="component" value="Unassembled WGS sequence"/>
</dbReference>
<comment type="caution">
    <text evidence="4">The sequence shown here is derived from an EMBL/GenBank/DDBJ whole genome shotgun (WGS) entry which is preliminary data.</text>
</comment>
<dbReference type="Gene3D" id="3.50.50.60">
    <property type="entry name" value="FAD/NAD(P)-binding domain"/>
    <property type="match status" value="1"/>
</dbReference>
<evidence type="ECO:0000313" key="4">
    <source>
        <dbReference type="EMBL" id="GGO76440.1"/>
    </source>
</evidence>
<accession>A0A917Z7A6</accession>
<dbReference type="PANTHER" id="PTHR13789">
    <property type="entry name" value="MONOOXYGENASE"/>
    <property type="match status" value="1"/>
</dbReference>
<evidence type="ECO:0000313" key="5">
    <source>
        <dbReference type="Proteomes" id="UP000599578"/>
    </source>
</evidence>